<dbReference type="InterPro" id="IPR019734">
    <property type="entry name" value="TPR_rpt"/>
</dbReference>
<gene>
    <name evidence="4" type="ORF">GCM10007964_55870</name>
</gene>
<evidence type="ECO:0000256" key="2">
    <source>
        <dbReference type="ARBA" id="ARBA00022803"/>
    </source>
</evidence>
<dbReference type="SMART" id="SM00028">
    <property type="entry name" value="TPR"/>
    <property type="match status" value="9"/>
</dbReference>
<dbReference type="InterPro" id="IPR011990">
    <property type="entry name" value="TPR-like_helical_dom_sf"/>
</dbReference>
<sequence>MTGHTGRNLWIHGGRSVDRRKVLRDLLAAPGTARQGIPVFDAHRRLRGPYTFGGGLLAALLPAASQRSSLVVGRHDIEIRAAAPDLRDRVAARHEPLEARVPADERILVPAPRRTLRLANGITEFVRDCGAAPPIIAVDNADRADATDRELLATLLRRCDPQRLIIVCCSTEPPPPFFDGREIKAESSTSVAPENLAARYVAADGVLDDPRAVDAYHALPAAERARLHDHRADELAATGLTSWTLGAIPYHREHGSDPRGAGVAALSAALDHCMREGFLDAAADLGARGLRLAEPGSKRWWNLLQGTATALAGLGRTDEARDLYDTARRTSVDPEVHAACAYGTAMLDARHPDPARRDLGRAEGWVNEAIAISHLLPDRAVRAFKLGFDLNGKALIEMRRGRADAALALVDQAIELAGRDLPPGRHPIHRMVLHANRAQLLARLGRLPEALTEMDTAVTADPAYPDQRLDRGNLLYRAGRPEAARAEYDAAIDLSPPLPEGYYNRAQLLLATGDPHGAKADLDRVLELDPGYLDAYINRAGLLVQLGLDEQARADVAAGLALAPGNPHLSCVLGQIEAPAGRHAQARAAYDLAVSNAPDLAPAWANRAILRYETGDLEGAVADLTRAIELGEQATLYYNRAIALKDLGRHADAGADLRRAHDLDPDDPDIRAALAES</sequence>
<dbReference type="InterPro" id="IPR011717">
    <property type="entry name" value="TPR-4"/>
</dbReference>
<keyword evidence="1" id="KW-0677">Repeat</keyword>
<proteinExistence type="predicted"/>
<dbReference type="PANTHER" id="PTHR44858:SF1">
    <property type="entry name" value="UDP-N-ACETYLGLUCOSAMINE--PEPTIDE N-ACETYLGLUCOSAMINYLTRANSFERASE SPINDLY-RELATED"/>
    <property type="match status" value="1"/>
</dbReference>
<dbReference type="Pfam" id="PF07721">
    <property type="entry name" value="TPR_4"/>
    <property type="match status" value="1"/>
</dbReference>
<dbReference type="InterPro" id="IPR050498">
    <property type="entry name" value="Ycf3"/>
</dbReference>
<dbReference type="GO" id="GO:0042802">
    <property type="term" value="F:identical protein binding"/>
    <property type="evidence" value="ECO:0007669"/>
    <property type="project" value="InterPro"/>
</dbReference>
<accession>A0A917VR82</accession>
<comment type="caution">
    <text evidence="4">The sequence shown here is derived from an EMBL/GenBank/DDBJ whole genome shotgun (WGS) entry which is preliminary data.</text>
</comment>
<name>A0A917VR82_9ACTN</name>
<evidence type="ECO:0000313" key="5">
    <source>
        <dbReference type="Proteomes" id="UP000645217"/>
    </source>
</evidence>
<dbReference type="SUPFAM" id="SSF48452">
    <property type="entry name" value="TPR-like"/>
    <property type="match status" value="3"/>
</dbReference>
<keyword evidence="2 3" id="KW-0802">TPR repeat</keyword>
<evidence type="ECO:0008006" key="6">
    <source>
        <dbReference type="Google" id="ProtNLM"/>
    </source>
</evidence>
<evidence type="ECO:0000256" key="3">
    <source>
        <dbReference type="PROSITE-ProRule" id="PRU00339"/>
    </source>
</evidence>
<dbReference type="Pfam" id="PF14559">
    <property type="entry name" value="TPR_19"/>
    <property type="match status" value="1"/>
</dbReference>
<dbReference type="Proteomes" id="UP000645217">
    <property type="component" value="Unassembled WGS sequence"/>
</dbReference>
<protein>
    <recommendedName>
        <fullName evidence="6">Tetratricopeptide repeat protein</fullName>
    </recommendedName>
</protein>
<dbReference type="Gene3D" id="1.25.40.10">
    <property type="entry name" value="Tetratricopeptide repeat domain"/>
    <property type="match status" value="3"/>
</dbReference>
<dbReference type="PROSITE" id="PS50005">
    <property type="entry name" value="TPR"/>
    <property type="match status" value="1"/>
</dbReference>
<organism evidence="4 5">
    <name type="scientific">Sphaerisporangium melleum</name>
    <dbReference type="NCBI Taxonomy" id="321316"/>
    <lineage>
        <taxon>Bacteria</taxon>
        <taxon>Bacillati</taxon>
        <taxon>Actinomycetota</taxon>
        <taxon>Actinomycetes</taxon>
        <taxon>Streptosporangiales</taxon>
        <taxon>Streptosporangiaceae</taxon>
        <taxon>Sphaerisporangium</taxon>
    </lineage>
</organism>
<evidence type="ECO:0000313" key="4">
    <source>
        <dbReference type="EMBL" id="GGL06408.1"/>
    </source>
</evidence>
<keyword evidence="5" id="KW-1185">Reference proteome</keyword>
<feature type="repeat" description="TPR" evidence="3">
    <location>
        <begin position="634"/>
        <end position="667"/>
    </location>
</feature>
<dbReference type="PANTHER" id="PTHR44858">
    <property type="entry name" value="TETRATRICOPEPTIDE REPEAT PROTEIN 6"/>
    <property type="match status" value="1"/>
</dbReference>
<dbReference type="Pfam" id="PF13432">
    <property type="entry name" value="TPR_16"/>
    <property type="match status" value="2"/>
</dbReference>
<reference evidence="4" key="2">
    <citation type="submission" date="2020-09" db="EMBL/GenBank/DDBJ databases">
        <authorList>
            <person name="Sun Q."/>
            <person name="Ohkuma M."/>
        </authorList>
    </citation>
    <scope>NUCLEOTIDE SEQUENCE</scope>
    <source>
        <strain evidence="4">JCM 13064</strain>
    </source>
</reference>
<evidence type="ECO:0000256" key="1">
    <source>
        <dbReference type="ARBA" id="ARBA00022737"/>
    </source>
</evidence>
<dbReference type="AlphaFoldDB" id="A0A917VR82"/>
<reference evidence="4" key="1">
    <citation type="journal article" date="2014" name="Int. J. Syst. Evol. Microbiol.">
        <title>Complete genome sequence of Corynebacterium casei LMG S-19264T (=DSM 44701T), isolated from a smear-ripened cheese.</title>
        <authorList>
            <consortium name="US DOE Joint Genome Institute (JGI-PGF)"/>
            <person name="Walter F."/>
            <person name="Albersmeier A."/>
            <person name="Kalinowski J."/>
            <person name="Ruckert C."/>
        </authorList>
    </citation>
    <scope>NUCLEOTIDE SEQUENCE</scope>
    <source>
        <strain evidence="4">JCM 13064</strain>
    </source>
</reference>
<dbReference type="EMBL" id="BMNT01000035">
    <property type="protein sequence ID" value="GGL06408.1"/>
    <property type="molecule type" value="Genomic_DNA"/>
</dbReference>